<dbReference type="GO" id="GO:0019622">
    <property type="term" value="P:3-(3-hydroxy)phenylpropionate catabolic process"/>
    <property type="evidence" value="ECO:0007669"/>
    <property type="project" value="TreeGrafter"/>
</dbReference>
<organism evidence="3 4">
    <name type="scientific">Sphingobium psychrophilum</name>
    <dbReference type="NCBI Taxonomy" id="2728834"/>
    <lineage>
        <taxon>Bacteria</taxon>
        <taxon>Pseudomonadati</taxon>
        <taxon>Pseudomonadota</taxon>
        <taxon>Alphaproteobacteria</taxon>
        <taxon>Sphingomonadales</taxon>
        <taxon>Sphingomonadaceae</taxon>
        <taxon>Sphingobium</taxon>
    </lineage>
</organism>
<protein>
    <submittedName>
        <fullName evidence="3">Bifunctional 3-(3-hydroxy-phenyl)propionate/3-hydroxycinnamic acid hydroxylase</fullName>
    </submittedName>
</protein>
<dbReference type="Gene3D" id="3.30.70.2450">
    <property type="match status" value="1"/>
</dbReference>
<reference evidence="3 4" key="1">
    <citation type="submission" date="2020-04" db="EMBL/GenBank/DDBJ databases">
        <title>Sphingobium sp. AR-3-1 isolated from Arctic soil.</title>
        <authorList>
            <person name="Dahal R.H."/>
            <person name="Chaudhary D.K."/>
        </authorList>
    </citation>
    <scope>NUCLEOTIDE SEQUENCE [LARGE SCALE GENOMIC DNA]</scope>
    <source>
        <strain evidence="3 4">AR-3-1</strain>
    </source>
</reference>
<dbReference type="Pfam" id="PF01494">
    <property type="entry name" value="FAD_binding_3"/>
    <property type="match status" value="1"/>
</dbReference>
<dbReference type="InterPro" id="IPR050631">
    <property type="entry name" value="PheA/TfdB_FAD_monoxygenase"/>
</dbReference>
<keyword evidence="4" id="KW-1185">Reference proteome</keyword>
<sequence length="499" mass="54174">MFDVAIIGCGPVGAFAANLLGKSGLSVLVIEQEANPYPLPRAVHLDHEMMRLFQSAGVIDRVAGDMRDTEGHLHVGADHGVIRYMGTVGRARPFSWSNDYFFYQPELENHLRDALAEYSNIIVQLGVAFEGLDQDESGVTLRLSEGRTQQARYVIACDGSRSAVRKALGIKLDDLDFEEPWLVVDAEVDGPVRFPDLWGIPEDADLQKLSVMMCDPKRPATIVPGRGNHRRWEFMLLPGEDDQAMMEPDAVAALVEPYLSGVPHSIVRAATYRFHGLIAERWRMGGVFLAGDAAHQTPPFFGQGMCHGLRDVANLAWKLELVLKGRAPDALLDTYQPERDPHVRAVISAAVGAGRYICMLDPQAAGGRDVQMREAAKGAQHGTAADLIPAIATGIVAVGTTGAGERFIQPRVGERLLDDVTGQGWRLFSRTPVEGGDVTVIDLAGLNDSGAIAAWLADRNADAVLVRPDHYVFGTGKPSDLITRRDALIAGRAHQEIAA</sequence>
<dbReference type="PRINTS" id="PR00420">
    <property type="entry name" value="RNGMNOXGNASE"/>
</dbReference>
<dbReference type="InterPro" id="IPR036188">
    <property type="entry name" value="FAD/NAD-bd_sf"/>
</dbReference>
<dbReference type="InterPro" id="IPR002938">
    <property type="entry name" value="FAD-bd"/>
</dbReference>
<name>A0A7X9ZUB9_9SPHN</name>
<gene>
    <name evidence="3" type="ORF">HHL08_14930</name>
</gene>
<feature type="domain" description="FAD-binding" evidence="2">
    <location>
        <begin position="2"/>
        <end position="349"/>
    </location>
</feature>
<evidence type="ECO:0000313" key="4">
    <source>
        <dbReference type="Proteomes" id="UP000519023"/>
    </source>
</evidence>
<dbReference type="PANTHER" id="PTHR43476">
    <property type="entry name" value="3-(3-HYDROXY-PHENYL)PROPIONATE/3-HYDROXYCINNAMIC ACID HYDROXYLASE"/>
    <property type="match status" value="1"/>
</dbReference>
<dbReference type="GO" id="GO:0008688">
    <property type="term" value="F:3-(3-hydroxyphenyl)propionate hydroxylase activity"/>
    <property type="evidence" value="ECO:0007669"/>
    <property type="project" value="TreeGrafter"/>
</dbReference>
<dbReference type="NCBIfam" id="NF004829">
    <property type="entry name" value="PRK06183.1-3"/>
    <property type="match status" value="1"/>
</dbReference>
<dbReference type="SUPFAM" id="SSF51905">
    <property type="entry name" value="FAD/NAD(P)-binding domain"/>
    <property type="match status" value="1"/>
</dbReference>
<dbReference type="AlphaFoldDB" id="A0A7X9ZUB9"/>
<keyword evidence="1" id="KW-0560">Oxidoreductase</keyword>
<accession>A0A7X9ZUB9</accession>
<dbReference type="PANTHER" id="PTHR43476:SF3">
    <property type="entry name" value="FAD-BINDING MONOOXYGENASE"/>
    <property type="match status" value="1"/>
</dbReference>
<dbReference type="GO" id="GO:0071949">
    <property type="term" value="F:FAD binding"/>
    <property type="evidence" value="ECO:0007669"/>
    <property type="project" value="InterPro"/>
</dbReference>
<evidence type="ECO:0000256" key="1">
    <source>
        <dbReference type="ARBA" id="ARBA00023002"/>
    </source>
</evidence>
<dbReference type="EMBL" id="JABBFV010000010">
    <property type="protein sequence ID" value="NML11426.1"/>
    <property type="molecule type" value="Genomic_DNA"/>
</dbReference>
<dbReference type="Gene3D" id="3.50.50.60">
    <property type="entry name" value="FAD/NAD(P)-binding domain"/>
    <property type="match status" value="1"/>
</dbReference>
<dbReference type="Proteomes" id="UP000519023">
    <property type="component" value="Unassembled WGS sequence"/>
</dbReference>
<evidence type="ECO:0000313" key="3">
    <source>
        <dbReference type="EMBL" id="NML11426.1"/>
    </source>
</evidence>
<proteinExistence type="predicted"/>
<dbReference type="RefSeq" id="WP_169573951.1">
    <property type="nucleotide sequence ID" value="NZ_JABBFV010000010.1"/>
</dbReference>
<evidence type="ECO:0000259" key="2">
    <source>
        <dbReference type="Pfam" id="PF01494"/>
    </source>
</evidence>
<comment type="caution">
    <text evidence="3">The sequence shown here is derived from an EMBL/GenBank/DDBJ whole genome shotgun (WGS) entry which is preliminary data.</text>
</comment>